<dbReference type="Proteomes" id="UP001566132">
    <property type="component" value="Unassembled WGS sequence"/>
</dbReference>
<keyword evidence="3" id="KW-1185">Reference proteome</keyword>
<sequence length="592" mass="66602">MLHSENCECCRCQQIPQKPYEEGSYNTAPVVQYDPSVYHLYCQSPCARCGRIHFQQSTNINGTLPLKYEYPNMSMCSPSHVSADTTISPNNELQRTNSTKFSKPRISAIDKRNGLDKDDEGCKKNFTMQTCKDTAVGDCPAGFSSKTNFHEKLCQLCCEMKVCGPNYRNCPFNQGKEIQTDPICDLMGIACKCENPQEEPSGVGANSEFTSIECRCIDKSCNTSKHCFIVDDKCAFTKKDCKCSTKDCDVNQSRVFNEDYRDPYICPQFENCISYYDSSKDEPANQSFNPNNTIRRCHACSQTNNASVSEQPILTQQKRVCLNQSKVTKSSGMKLNQMVQCSKCQRIGRSSQMPQCSIYQNKTQSNYTSSKPSKYQTKTARSSNKTSAFQNKERSDVTPSSIRGTYENSSTTATGATRRNCDIRCSTFTQPEKFSKSLYTNPRSDNGYYCTDTATTQKNRYCSPNSCHDKNISNNSKPNLKPSVIDNSNDRTSHPYPNLNSASDTGRRYNTLSRELQAPETAGITTTQYISKDGTPELQNFEVTFEEIPIVNGEPRSQISTNFVSNVLLSFNINITDTNYHSKIMLKRSDRA</sequence>
<feature type="compositionally biased region" description="Polar residues" evidence="1">
    <location>
        <begin position="397"/>
        <end position="413"/>
    </location>
</feature>
<organism evidence="2 3">
    <name type="scientific">Hypothenemus hampei</name>
    <name type="common">Coffee berry borer</name>
    <dbReference type="NCBI Taxonomy" id="57062"/>
    <lineage>
        <taxon>Eukaryota</taxon>
        <taxon>Metazoa</taxon>
        <taxon>Ecdysozoa</taxon>
        <taxon>Arthropoda</taxon>
        <taxon>Hexapoda</taxon>
        <taxon>Insecta</taxon>
        <taxon>Pterygota</taxon>
        <taxon>Neoptera</taxon>
        <taxon>Endopterygota</taxon>
        <taxon>Coleoptera</taxon>
        <taxon>Polyphaga</taxon>
        <taxon>Cucujiformia</taxon>
        <taxon>Curculionidae</taxon>
        <taxon>Scolytinae</taxon>
        <taxon>Hypothenemus</taxon>
    </lineage>
</organism>
<dbReference type="EMBL" id="JBDJPC010000007">
    <property type="protein sequence ID" value="KAL1494100.1"/>
    <property type="molecule type" value="Genomic_DNA"/>
</dbReference>
<protein>
    <submittedName>
        <fullName evidence="2">Uncharacterized protein</fullName>
    </submittedName>
</protein>
<comment type="caution">
    <text evidence="2">The sequence shown here is derived from an EMBL/GenBank/DDBJ whole genome shotgun (WGS) entry which is preliminary data.</text>
</comment>
<dbReference type="AlphaFoldDB" id="A0ABD1EHC1"/>
<feature type="region of interest" description="Disordered" evidence="1">
    <location>
        <begin position="461"/>
        <end position="506"/>
    </location>
</feature>
<feature type="compositionally biased region" description="Polar residues" evidence="1">
    <location>
        <begin position="363"/>
        <end position="390"/>
    </location>
</feature>
<proteinExistence type="predicted"/>
<evidence type="ECO:0000256" key="1">
    <source>
        <dbReference type="SAM" id="MobiDB-lite"/>
    </source>
</evidence>
<name>A0ABD1EHC1_HYPHA</name>
<evidence type="ECO:0000313" key="3">
    <source>
        <dbReference type="Proteomes" id="UP001566132"/>
    </source>
</evidence>
<feature type="compositionally biased region" description="Polar residues" evidence="1">
    <location>
        <begin position="461"/>
        <end position="478"/>
    </location>
</feature>
<evidence type="ECO:0000313" key="2">
    <source>
        <dbReference type="EMBL" id="KAL1494100.1"/>
    </source>
</evidence>
<gene>
    <name evidence="2" type="ORF">ABEB36_009751</name>
</gene>
<reference evidence="2 3" key="1">
    <citation type="submission" date="2024-05" db="EMBL/GenBank/DDBJ databases">
        <title>Genetic variation in Jamaican populations of the coffee berry borer (Hypothenemus hampei).</title>
        <authorList>
            <person name="Errbii M."/>
            <person name="Myrie A."/>
        </authorList>
    </citation>
    <scope>NUCLEOTIDE SEQUENCE [LARGE SCALE GENOMIC DNA]</scope>
    <source>
        <strain evidence="2">JA-Hopewell-2020-01-JO</strain>
        <tissue evidence="2">Whole body</tissue>
    </source>
</reference>
<feature type="region of interest" description="Disordered" evidence="1">
    <location>
        <begin position="363"/>
        <end position="413"/>
    </location>
</feature>
<accession>A0ABD1EHC1</accession>